<dbReference type="Gene3D" id="3.40.50.150">
    <property type="entry name" value="Vaccinia Virus protein VP39"/>
    <property type="match status" value="1"/>
</dbReference>
<dbReference type="GO" id="GO:0046983">
    <property type="term" value="F:protein dimerization activity"/>
    <property type="evidence" value="ECO:0007669"/>
    <property type="project" value="InterPro"/>
</dbReference>
<name>A0A543IUW7_9ACTN</name>
<dbReference type="CDD" id="cd02440">
    <property type="entry name" value="AdoMet_MTases"/>
    <property type="match status" value="1"/>
</dbReference>
<dbReference type="PANTHER" id="PTHR43712:SF2">
    <property type="entry name" value="O-METHYLTRANSFERASE CICE"/>
    <property type="match status" value="1"/>
</dbReference>
<keyword evidence="3" id="KW-0949">S-adenosyl-L-methionine</keyword>
<dbReference type="PANTHER" id="PTHR43712">
    <property type="entry name" value="PUTATIVE (AFU_ORTHOLOGUE AFUA_4G14580)-RELATED"/>
    <property type="match status" value="1"/>
</dbReference>
<dbReference type="Proteomes" id="UP000319213">
    <property type="component" value="Unassembled WGS sequence"/>
</dbReference>
<dbReference type="Gene3D" id="1.10.10.10">
    <property type="entry name" value="Winged helix-like DNA-binding domain superfamily/Winged helix DNA-binding domain"/>
    <property type="match status" value="1"/>
</dbReference>
<evidence type="ECO:0000256" key="2">
    <source>
        <dbReference type="ARBA" id="ARBA00022679"/>
    </source>
</evidence>
<gene>
    <name evidence="6" type="ORF">FHX40_1033</name>
</gene>
<dbReference type="InterPro" id="IPR012967">
    <property type="entry name" value="COMT_dimerisation"/>
</dbReference>
<dbReference type="InterPro" id="IPR001077">
    <property type="entry name" value="COMT_C"/>
</dbReference>
<dbReference type="GO" id="GO:0008171">
    <property type="term" value="F:O-methyltransferase activity"/>
    <property type="evidence" value="ECO:0007669"/>
    <property type="project" value="InterPro"/>
</dbReference>
<dbReference type="PROSITE" id="PS51683">
    <property type="entry name" value="SAM_OMT_II"/>
    <property type="match status" value="1"/>
</dbReference>
<evidence type="ECO:0000256" key="3">
    <source>
        <dbReference type="ARBA" id="ARBA00022691"/>
    </source>
</evidence>
<dbReference type="InterPro" id="IPR036390">
    <property type="entry name" value="WH_DNA-bd_sf"/>
</dbReference>
<dbReference type="SUPFAM" id="SSF53335">
    <property type="entry name" value="S-adenosyl-L-methionine-dependent methyltransferases"/>
    <property type="match status" value="1"/>
</dbReference>
<keyword evidence="7" id="KW-1185">Reference proteome</keyword>
<dbReference type="GO" id="GO:0032259">
    <property type="term" value="P:methylation"/>
    <property type="evidence" value="ECO:0007669"/>
    <property type="project" value="UniProtKB-KW"/>
</dbReference>
<proteinExistence type="predicted"/>
<accession>A0A543IUW7</accession>
<keyword evidence="1 6" id="KW-0489">Methyltransferase</keyword>
<evidence type="ECO:0000259" key="4">
    <source>
        <dbReference type="Pfam" id="PF00891"/>
    </source>
</evidence>
<organism evidence="6 7">
    <name type="scientific">Thermopolyspora flexuosa</name>
    <dbReference type="NCBI Taxonomy" id="103836"/>
    <lineage>
        <taxon>Bacteria</taxon>
        <taxon>Bacillati</taxon>
        <taxon>Actinomycetota</taxon>
        <taxon>Actinomycetes</taxon>
        <taxon>Streptosporangiales</taxon>
        <taxon>Streptosporangiaceae</taxon>
        <taxon>Thermopolyspora</taxon>
    </lineage>
</organism>
<sequence>MTVNGSSVEILLDMADLVRPNAVRAAAALKLADHLSGRPMTAGELAERAGAHEGMLGKLLRYLVELGILDADDAGRYTLTELGEPLRRDSPQSVGQYLSAEGLFGRIELGLVGLLHSVRTGEPCHAAAFGREYWDEINNDPVFVPALEAEGNQQIAWDAELIIEAYDWSRARRVLDVGGNDGTLLIELLTRHPHLHGTVLDLPNLARIAQRRIEQAGLADRAGAVAASFFDPLPTGYDVYLLSGILGDWSDERSITILRNCAEAAGPEGRVLLADIHLRVPAGTPNAARLELFLAASMPRPSRSVDELRELGRSAGLRVTWEGPSTPVRSLLEFSLAETAATGAESPREPAHA</sequence>
<dbReference type="Pfam" id="PF00891">
    <property type="entry name" value="Methyltransf_2"/>
    <property type="match status" value="1"/>
</dbReference>
<evidence type="ECO:0000256" key="1">
    <source>
        <dbReference type="ARBA" id="ARBA00022603"/>
    </source>
</evidence>
<dbReference type="InterPro" id="IPR036388">
    <property type="entry name" value="WH-like_DNA-bd_sf"/>
</dbReference>
<dbReference type="AlphaFoldDB" id="A0A543IUW7"/>
<feature type="domain" description="O-methyltransferase C-terminal" evidence="4">
    <location>
        <begin position="117"/>
        <end position="317"/>
    </location>
</feature>
<feature type="domain" description="O-methyltransferase dimerisation" evidence="5">
    <location>
        <begin position="17"/>
        <end position="84"/>
    </location>
</feature>
<protein>
    <submittedName>
        <fullName evidence="6">O-methyltransferase</fullName>
    </submittedName>
</protein>
<dbReference type="PIRSF" id="PIRSF005739">
    <property type="entry name" value="O-mtase"/>
    <property type="match status" value="1"/>
</dbReference>
<dbReference type="OrthoDB" id="4145676at2"/>
<evidence type="ECO:0000313" key="7">
    <source>
        <dbReference type="Proteomes" id="UP000319213"/>
    </source>
</evidence>
<evidence type="ECO:0000259" key="5">
    <source>
        <dbReference type="Pfam" id="PF08100"/>
    </source>
</evidence>
<dbReference type="SUPFAM" id="SSF46785">
    <property type="entry name" value="Winged helix' DNA-binding domain"/>
    <property type="match status" value="1"/>
</dbReference>
<dbReference type="Gene3D" id="1.10.287.1350">
    <property type="match status" value="1"/>
</dbReference>
<dbReference type="InterPro" id="IPR016461">
    <property type="entry name" value="COMT-like"/>
</dbReference>
<dbReference type="Pfam" id="PF08100">
    <property type="entry name" value="Dimerisation"/>
    <property type="match status" value="1"/>
</dbReference>
<evidence type="ECO:0000313" key="6">
    <source>
        <dbReference type="EMBL" id="TQM74363.1"/>
    </source>
</evidence>
<dbReference type="EMBL" id="VFPQ01000001">
    <property type="protein sequence ID" value="TQM74363.1"/>
    <property type="molecule type" value="Genomic_DNA"/>
</dbReference>
<dbReference type="InterPro" id="IPR029063">
    <property type="entry name" value="SAM-dependent_MTases_sf"/>
</dbReference>
<keyword evidence="2 6" id="KW-0808">Transferase</keyword>
<comment type="caution">
    <text evidence="6">The sequence shown here is derived from an EMBL/GenBank/DDBJ whole genome shotgun (WGS) entry which is preliminary data.</text>
</comment>
<reference evidence="6 7" key="1">
    <citation type="submission" date="2019-06" db="EMBL/GenBank/DDBJ databases">
        <title>Sequencing the genomes of 1000 actinobacteria strains.</title>
        <authorList>
            <person name="Klenk H.-P."/>
        </authorList>
    </citation>
    <scope>NUCLEOTIDE SEQUENCE [LARGE SCALE GENOMIC DNA]</scope>
    <source>
        <strain evidence="6 7">DSM 43186</strain>
    </source>
</reference>